<sequence>MCHPCLVEKTKQILPACVMEMDAGSTFAQFSCTCCSDFKI</sequence>
<proteinExistence type="predicted"/>
<protein>
    <submittedName>
        <fullName evidence="1">Uncharacterized protein</fullName>
    </submittedName>
</protein>
<evidence type="ECO:0000313" key="1">
    <source>
        <dbReference type="EMBL" id="JAH88491.1"/>
    </source>
</evidence>
<reference evidence="1" key="2">
    <citation type="journal article" date="2015" name="Fish Shellfish Immunol.">
        <title>Early steps in the European eel (Anguilla anguilla)-Vibrio vulnificus interaction in the gills: Role of the RtxA13 toxin.</title>
        <authorList>
            <person name="Callol A."/>
            <person name="Pajuelo D."/>
            <person name="Ebbesson L."/>
            <person name="Teles M."/>
            <person name="MacKenzie S."/>
            <person name="Amaro C."/>
        </authorList>
    </citation>
    <scope>NUCLEOTIDE SEQUENCE</scope>
</reference>
<name>A0A0E9WDW0_ANGAN</name>
<accession>A0A0E9WDW0</accession>
<dbReference type="AlphaFoldDB" id="A0A0E9WDW0"/>
<reference evidence="1" key="1">
    <citation type="submission" date="2014-11" db="EMBL/GenBank/DDBJ databases">
        <authorList>
            <person name="Amaro Gonzalez C."/>
        </authorList>
    </citation>
    <scope>NUCLEOTIDE SEQUENCE</scope>
</reference>
<organism evidence="1">
    <name type="scientific">Anguilla anguilla</name>
    <name type="common">European freshwater eel</name>
    <name type="synonym">Muraena anguilla</name>
    <dbReference type="NCBI Taxonomy" id="7936"/>
    <lineage>
        <taxon>Eukaryota</taxon>
        <taxon>Metazoa</taxon>
        <taxon>Chordata</taxon>
        <taxon>Craniata</taxon>
        <taxon>Vertebrata</taxon>
        <taxon>Euteleostomi</taxon>
        <taxon>Actinopterygii</taxon>
        <taxon>Neopterygii</taxon>
        <taxon>Teleostei</taxon>
        <taxon>Anguilliformes</taxon>
        <taxon>Anguillidae</taxon>
        <taxon>Anguilla</taxon>
    </lineage>
</organism>
<dbReference type="EMBL" id="GBXM01020086">
    <property type="protein sequence ID" value="JAH88491.1"/>
    <property type="molecule type" value="Transcribed_RNA"/>
</dbReference>